<proteinExistence type="predicted"/>
<dbReference type="InterPro" id="IPR001279">
    <property type="entry name" value="Metallo-B-lactamas"/>
</dbReference>
<name>A0A2U1E830_9PSEU</name>
<dbReference type="AlphaFoldDB" id="A0A2U1E830"/>
<dbReference type="SMART" id="SM00849">
    <property type="entry name" value="Lactamase_B"/>
    <property type="match status" value="1"/>
</dbReference>
<dbReference type="SUPFAM" id="SSF56281">
    <property type="entry name" value="Metallo-hydrolase/oxidoreductase"/>
    <property type="match status" value="1"/>
</dbReference>
<reference evidence="2 3" key="1">
    <citation type="submission" date="2018-04" db="EMBL/GenBank/DDBJ databases">
        <title>Genomic Encyclopedia of Type Strains, Phase IV (KMG-IV): sequencing the most valuable type-strain genomes for metagenomic binning, comparative biology and taxonomic classification.</title>
        <authorList>
            <person name="Goeker M."/>
        </authorList>
    </citation>
    <scope>NUCLEOTIDE SEQUENCE [LARGE SCALE GENOMIC DNA]</scope>
    <source>
        <strain evidence="2 3">DSM 45771</strain>
    </source>
</reference>
<protein>
    <submittedName>
        <fullName evidence="2">Glyoxylase-like metal-dependent hydrolase (Beta-lactamase superfamily II)</fullName>
    </submittedName>
</protein>
<evidence type="ECO:0000259" key="1">
    <source>
        <dbReference type="SMART" id="SM00849"/>
    </source>
</evidence>
<keyword evidence="3" id="KW-1185">Reference proteome</keyword>
<dbReference type="InterPro" id="IPR036866">
    <property type="entry name" value="RibonucZ/Hydroxyglut_hydro"/>
</dbReference>
<keyword evidence="2" id="KW-0378">Hydrolase</keyword>
<dbReference type="Gene3D" id="3.60.15.10">
    <property type="entry name" value="Ribonuclease Z/Hydroxyacylglutathione hydrolase-like"/>
    <property type="match status" value="1"/>
</dbReference>
<evidence type="ECO:0000313" key="3">
    <source>
        <dbReference type="Proteomes" id="UP000245639"/>
    </source>
</evidence>
<organism evidence="2 3">
    <name type="scientific">Actinomycetospora cinnamomea</name>
    <dbReference type="NCBI Taxonomy" id="663609"/>
    <lineage>
        <taxon>Bacteria</taxon>
        <taxon>Bacillati</taxon>
        <taxon>Actinomycetota</taxon>
        <taxon>Actinomycetes</taxon>
        <taxon>Pseudonocardiales</taxon>
        <taxon>Pseudonocardiaceae</taxon>
        <taxon>Actinomycetospora</taxon>
    </lineage>
</organism>
<dbReference type="OrthoDB" id="2273115at2"/>
<dbReference type="EMBL" id="QEKW01000033">
    <property type="protein sequence ID" value="PVY96022.1"/>
    <property type="molecule type" value="Genomic_DNA"/>
</dbReference>
<dbReference type="InterPro" id="IPR050855">
    <property type="entry name" value="NDM-1-like"/>
</dbReference>
<dbReference type="Pfam" id="PF00753">
    <property type="entry name" value="Lactamase_B"/>
    <property type="match status" value="1"/>
</dbReference>
<evidence type="ECO:0000313" key="2">
    <source>
        <dbReference type="EMBL" id="PVY96022.1"/>
    </source>
</evidence>
<sequence length="237" mass="25224">MLPRMAPRFREIADGVHLGALLPAGLLHTVLLEGPDGDVVVDAGLPWSGRRLAALLRGRDVAEHAVTHAHGDHVGASAWLCRHTGARLAMGEADASRFEDGRIDTHAGAFGRVVLGSLARERRPVDRRLREGDRVAGFEVLTVPGHSPGTLALWRADDRVLVVGDGPVNVSTDPAAPRWLPLPRGLHHDPAGADASRRRLGALSPALVVAMHGFPVTATHRWAEAAGAHVPRRPGRA</sequence>
<dbReference type="PANTHER" id="PTHR42951:SF17">
    <property type="entry name" value="METALLO-BETA-LACTAMASE DOMAIN-CONTAINING PROTEIN"/>
    <property type="match status" value="1"/>
</dbReference>
<gene>
    <name evidence="2" type="ORF">C8D89_13318</name>
</gene>
<feature type="domain" description="Metallo-beta-lactamase" evidence="1">
    <location>
        <begin position="26"/>
        <end position="212"/>
    </location>
</feature>
<accession>A0A2U1E830</accession>
<dbReference type="Proteomes" id="UP000245639">
    <property type="component" value="Unassembled WGS sequence"/>
</dbReference>
<dbReference type="PANTHER" id="PTHR42951">
    <property type="entry name" value="METALLO-BETA-LACTAMASE DOMAIN-CONTAINING"/>
    <property type="match status" value="1"/>
</dbReference>
<comment type="caution">
    <text evidence="2">The sequence shown here is derived from an EMBL/GenBank/DDBJ whole genome shotgun (WGS) entry which is preliminary data.</text>
</comment>
<dbReference type="GO" id="GO:0016787">
    <property type="term" value="F:hydrolase activity"/>
    <property type="evidence" value="ECO:0007669"/>
    <property type="project" value="UniProtKB-KW"/>
</dbReference>